<proteinExistence type="predicted"/>
<sequence length="149" mass="16954">MGRDIRIDTKSLEAFRDQIQEMEQQAVNEFFESLAKEIAARLLRKVIKRTPTKTGNLRNLWGAAKDIKVKKTGNNYEVNIENSASYASYVEYGHRQTPGRYVPEIGKRLVNDWVDGKFMLTLSEHELKGQLPGIIKRKMDAWLAGLGGS</sequence>
<dbReference type="eggNOG" id="ENOG5032SKM">
    <property type="taxonomic scope" value="Bacteria"/>
</dbReference>
<dbReference type="STRING" id="526218.Sterm_1434"/>
<dbReference type="RefSeq" id="WP_012860892.1">
    <property type="nucleotide sequence ID" value="NC_013517.1"/>
</dbReference>
<gene>
    <name evidence="1" type="ordered locus">Sterm_1434</name>
</gene>
<dbReference type="Pfam" id="PF04883">
    <property type="entry name" value="HK97-gp10_like"/>
    <property type="match status" value="1"/>
</dbReference>
<reference evidence="2" key="1">
    <citation type="submission" date="2009-09" db="EMBL/GenBank/DDBJ databases">
        <title>The complete chromosome of Sebaldella termitidis ATCC 33386.</title>
        <authorList>
            <consortium name="US DOE Joint Genome Institute (JGI-PGF)"/>
            <person name="Lucas S."/>
            <person name="Copeland A."/>
            <person name="Lapidus A."/>
            <person name="Glavina del Rio T."/>
            <person name="Dalin E."/>
            <person name="Tice H."/>
            <person name="Bruce D."/>
            <person name="Goodwin L."/>
            <person name="Pitluck S."/>
            <person name="Kyrpides N."/>
            <person name="Mavromatis K."/>
            <person name="Ivanova N."/>
            <person name="Mikhailova N."/>
            <person name="Sims D."/>
            <person name="Meincke L."/>
            <person name="Brettin T."/>
            <person name="Detter J.C."/>
            <person name="Han C."/>
            <person name="Larimer F."/>
            <person name="Land M."/>
            <person name="Hauser L."/>
            <person name="Markowitz V."/>
            <person name="Cheng J.F."/>
            <person name="Hugenholtz P."/>
            <person name="Woyke T."/>
            <person name="Wu D."/>
            <person name="Eisen J.A."/>
        </authorList>
    </citation>
    <scope>NUCLEOTIDE SEQUENCE [LARGE SCALE GENOMIC DNA]</scope>
    <source>
        <strain evidence="2">ATCC 33386 / NCTC 11300</strain>
    </source>
</reference>
<keyword evidence="2" id="KW-1185">Reference proteome</keyword>
<dbReference type="HOGENOM" id="CLU_119007_0_0_0"/>
<dbReference type="Proteomes" id="UP000000845">
    <property type="component" value="Chromosome"/>
</dbReference>
<name>D1AHR2_SEBTE</name>
<dbReference type="EMBL" id="CP001739">
    <property type="protein sequence ID" value="ACZ08296.1"/>
    <property type="molecule type" value="Genomic_DNA"/>
</dbReference>
<dbReference type="KEGG" id="str:Sterm_1434"/>
<dbReference type="InterPro" id="IPR010064">
    <property type="entry name" value="HK97-gp10_tail"/>
</dbReference>
<reference evidence="1 2" key="2">
    <citation type="journal article" date="2010" name="Stand. Genomic Sci.">
        <title>Complete genome sequence of Sebaldella termitidis type strain (NCTC 11300).</title>
        <authorList>
            <person name="Harmon-Smith M."/>
            <person name="Celia L."/>
            <person name="Chertkov O."/>
            <person name="Lapidus A."/>
            <person name="Copeland A."/>
            <person name="Glavina Del Rio T."/>
            <person name="Nolan M."/>
            <person name="Lucas S."/>
            <person name="Tice H."/>
            <person name="Cheng J.F."/>
            <person name="Han C."/>
            <person name="Detter J.C."/>
            <person name="Bruce D."/>
            <person name="Goodwin L."/>
            <person name="Pitluck S."/>
            <person name="Pati A."/>
            <person name="Liolios K."/>
            <person name="Ivanova N."/>
            <person name="Mavromatis K."/>
            <person name="Mikhailova N."/>
            <person name="Chen A."/>
            <person name="Palaniappan K."/>
            <person name="Land M."/>
            <person name="Hauser L."/>
            <person name="Chang Y.J."/>
            <person name="Jeffries C.D."/>
            <person name="Brettin T."/>
            <person name="Goker M."/>
            <person name="Beck B."/>
            <person name="Bristow J."/>
            <person name="Eisen J.A."/>
            <person name="Markowitz V."/>
            <person name="Hugenholtz P."/>
            <person name="Kyrpides N.C."/>
            <person name="Klenk H.P."/>
            <person name="Chen F."/>
        </authorList>
    </citation>
    <scope>NUCLEOTIDE SEQUENCE [LARGE SCALE GENOMIC DNA]</scope>
    <source>
        <strain evidence="2">ATCC 33386 / NCTC 11300</strain>
    </source>
</reference>
<evidence type="ECO:0000313" key="2">
    <source>
        <dbReference type="Proteomes" id="UP000000845"/>
    </source>
</evidence>
<evidence type="ECO:0008006" key="3">
    <source>
        <dbReference type="Google" id="ProtNLM"/>
    </source>
</evidence>
<protein>
    <recommendedName>
        <fullName evidence="3">Phage protein, HK97 gp10 family</fullName>
    </recommendedName>
</protein>
<evidence type="ECO:0000313" key="1">
    <source>
        <dbReference type="EMBL" id="ACZ08296.1"/>
    </source>
</evidence>
<dbReference type="AlphaFoldDB" id="D1AHR2"/>
<organism evidence="1 2">
    <name type="scientific">Sebaldella termitidis (strain ATCC 33386 / NCTC 11300)</name>
    <dbReference type="NCBI Taxonomy" id="526218"/>
    <lineage>
        <taxon>Bacteria</taxon>
        <taxon>Fusobacteriati</taxon>
        <taxon>Fusobacteriota</taxon>
        <taxon>Fusobacteriia</taxon>
        <taxon>Fusobacteriales</taxon>
        <taxon>Leptotrichiaceae</taxon>
        <taxon>Sebaldella</taxon>
    </lineage>
</organism>
<accession>D1AHR2</accession>